<dbReference type="AlphaFoldDB" id="A0A0L0F8Y0"/>
<evidence type="ECO:0000313" key="1">
    <source>
        <dbReference type="EMBL" id="KNC73016.1"/>
    </source>
</evidence>
<name>A0A0L0F8Y0_9EUKA</name>
<dbReference type="RefSeq" id="XP_014146918.1">
    <property type="nucleotide sequence ID" value="XM_014291443.1"/>
</dbReference>
<organism evidence="1 2">
    <name type="scientific">Sphaeroforma arctica JP610</name>
    <dbReference type="NCBI Taxonomy" id="667725"/>
    <lineage>
        <taxon>Eukaryota</taxon>
        <taxon>Ichthyosporea</taxon>
        <taxon>Ichthyophonida</taxon>
        <taxon>Sphaeroforma</taxon>
    </lineage>
</organism>
<dbReference type="EMBL" id="KQ246201">
    <property type="protein sequence ID" value="KNC73016.1"/>
    <property type="molecule type" value="Genomic_DNA"/>
</dbReference>
<dbReference type="Proteomes" id="UP000054560">
    <property type="component" value="Unassembled WGS sequence"/>
</dbReference>
<accession>A0A0L0F8Y0</accession>
<gene>
    <name evidence="1" type="ORF">SARC_14422</name>
</gene>
<protein>
    <submittedName>
        <fullName evidence="1">Uncharacterized protein</fullName>
    </submittedName>
</protein>
<dbReference type="GeneID" id="25914926"/>
<evidence type="ECO:0000313" key="2">
    <source>
        <dbReference type="Proteomes" id="UP000054560"/>
    </source>
</evidence>
<sequence length="76" mass="8122">MAIQDVVSIVPFDSEVQKKPLTGQTIAKTGEDGSVEVELDTQDVEADSRVFITATWMVRAGEGVALVKDTLVLCIG</sequence>
<keyword evidence="2" id="KW-1185">Reference proteome</keyword>
<feature type="non-terminal residue" evidence="1">
    <location>
        <position position="76"/>
    </location>
</feature>
<proteinExistence type="predicted"/>
<reference evidence="1 2" key="1">
    <citation type="submission" date="2011-02" db="EMBL/GenBank/DDBJ databases">
        <title>The Genome Sequence of Sphaeroforma arctica JP610.</title>
        <authorList>
            <consortium name="The Broad Institute Genome Sequencing Platform"/>
            <person name="Russ C."/>
            <person name="Cuomo C."/>
            <person name="Young S.K."/>
            <person name="Zeng Q."/>
            <person name="Gargeya S."/>
            <person name="Alvarado L."/>
            <person name="Berlin A."/>
            <person name="Chapman S.B."/>
            <person name="Chen Z."/>
            <person name="Freedman E."/>
            <person name="Gellesch M."/>
            <person name="Goldberg J."/>
            <person name="Griggs A."/>
            <person name="Gujja S."/>
            <person name="Heilman E."/>
            <person name="Heiman D."/>
            <person name="Howarth C."/>
            <person name="Mehta T."/>
            <person name="Neiman D."/>
            <person name="Pearson M."/>
            <person name="Roberts A."/>
            <person name="Saif S."/>
            <person name="Shea T."/>
            <person name="Shenoy N."/>
            <person name="Sisk P."/>
            <person name="Stolte C."/>
            <person name="Sykes S."/>
            <person name="White J."/>
            <person name="Yandava C."/>
            <person name="Burger G."/>
            <person name="Gray M.W."/>
            <person name="Holland P.W.H."/>
            <person name="King N."/>
            <person name="Lang F.B.F."/>
            <person name="Roger A.J."/>
            <person name="Ruiz-Trillo I."/>
            <person name="Haas B."/>
            <person name="Nusbaum C."/>
            <person name="Birren B."/>
        </authorList>
    </citation>
    <scope>NUCLEOTIDE SEQUENCE [LARGE SCALE GENOMIC DNA]</scope>
    <source>
        <strain evidence="1 2">JP610</strain>
    </source>
</reference>